<dbReference type="GO" id="GO:0007189">
    <property type="term" value="P:adenylate cyclase-activating G protein-coupled receptor signaling pathway"/>
    <property type="evidence" value="ECO:0007669"/>
    <property type="project" value="TreeGrafter"/>
</dbReference>
<evidence type="ECO:0000259" key="7">
    <source>
        <dbReference type="SMART" id="SM00070"/>
    </source>
</evidence>
<dbReference type="PANTHER" id="PTHR11213:SF5">
    <property type="entry name" value="VIP PEPTIDES"/>
    <property type="match status" value="1"/>
</dbReference>
<evidence type="ECO:0000313" key="9">
    <source>
        <dbReference type="Proteomes" id="UP000694621"/>
    </source>
</evidence>
<evidence type="ECO:0000256" key="2">
    <source>
        <dbReference type="ARBA" id="ARBA00008369"/>
    </source>
</evidence>
<dbReference type="GO" id="GO:0032880">
    <property type="term" value="P:regulation of protein localization"/>
    <property type="evidence" value="ECO:0007669"/>
    <property type="project" value="TreeGrafter"/>
</dbReference>
<dbReference type="GO" id="GO:0005184">
    <property type="term" value="F:neuropeptide hormone activity"/>
    <property type="evidence" value="ECO:0007669"/>
    <property type="project" value="InterPro"/>
</dbReference>
<evidence type="ECO:0000256" key="6">
    <source>
        <dbReference type="ARBA" id="ARBA00049976"/>
    </source>
</evidence>
<dbReference type="InterPro" id="IPR046963">
    <property type="entry name" value="VIP/GHRH-like"/>
</dbReference>
<dbReference type="Ensembl" id="ENSAMXT00005023869.1">
    <property type="protein sequence ID" value="ENSAMXP00005021596.1"/>
    <property type="gene ID" value="ENSAMXG00005011199.1"/>
</dbReference>
<dbReference type="Gene3D" id="6.10.250.590">
    <property type="match status" value="1"/>
</dbReference>
<evidence type="ECO:0000256" key="1">
    <source>
        <dbReference type="ARBA" id="ARBA00004613"/>
    </source>
</evidence>
<name>A0A8B9JHE2_ASTMX</name>
<accession>A0A8B9JHE2</accession>
<dbReference type="GO" id="GO:0048242">
    <property type="term" value="P:epinephrine secretion"/>
    <property type="evidence" value="ECO:0007669"/>
    <property type="project" value="TreeGrafter"/>
</dbReference>
<keyword evidence="4" id="KW-0372">Hormone</keyword>
<keyword evidence="3" id="KW-0964">Secreted</keyword>
<keyword evidence="5" id="KW-0027">Amidation</keyword>
<reference evidence="8" key="1">
    <citation type="submission" date="2025-08" db="UniProtKB">
        <authorList>
            <consortium name="Ensembl"/>
        </authorList>
    </citation>
    <scope>IDENTIFICATION</scope>
</reference>
<evidence type="ECO:0000256" key="3">
    <source>
        <dbReference type="ARBA" id="ARBA00022525"/>
    </source>
</evidence>
<dbReference type="SMART" id="SM00070">
    <property type="entry name" value="GLUCA"/>
    <property type="match status" value="1"/>
</dbReference>
<evidence type="ECO:0000313" key="8">
    <source>
        <dbReference type="Ensembl" id="ENSAMXP00005021596.1"/>
    </source>
</evidence>
<sequence length="128" mass="14309">MCVYSLASDLLLYRSFFCMINADYMILLSISRSGSLNGDGEGSWPVDPSQDVEVYKLLYEIANTVERYPISSLYNPVSVDCLSALLPSRHADGLFTSGYSKLLGQLSAKEYLESLLSKRSIERLFALF</sequence>
<dbReference type="InterPro" id="IPR000532">
    <property type="entry name" value="Glucagon_GIP_secretin_VIP"/>
</dbReference>
<comment type="function">
    <text evidence="6">VIP is a neuropeptide involved in a diverse array of physiological processes through activating the PACAP subfamily of class B1 G protein-coupled receptors: VIP receptor 1 (VPR1) and VIP receptor 2 (VPR2). Abundantly expressed throughout the CNS and peripheral nervous systems where they primarily exert neuroprotective and immune modulatory roles. Also causes vasodilation, lowers arterial blood pressure, stimulates myocardial contractility, increases glycogenolysis and relaxes the smooth muscle of trachea, stomach and gall bladder.</text>
</comment>
<dbReference type="GO" id="GO:0051428">
    <property type="term" value="F:peptide hormone receptor binding"/>
    <property type="evidence" value="ECO:0007669"/>
    <property type="project" value="TreeGrafter"/>
</dbReference>
<evidence type="ECO:0000256" key="4">
    <source>
        <dbReference type="ARBA" id="ARBA00022702"/>
    </source>
</evidence>
<dbReference type="Pfam" id="PF00123">
    <property type="entry name" value="Hormone_2"/>
    <property type="match status" value="1"/>
</dbReference>
<dbReference type="Proteomes" id="UP000694621">
    <property type="component" value="Unplaced"/>
</dbReference>
<comment type="similarity">
    <text evidence="2">Belongs to the glucagon family.</text>
</comment>
<dbReference type="PANTHER" id="PTHR11213">
    <property type="entry name" value="GLUCAGON-FAMILY NEUROPEPTIDE"/>
    <property type="match status" value="1"/>
</dbReference>
<protein>
    <recommendedName>
        <fullName evidence="7">Glucagon / GIP / secretin / VIP family domain-containing protein</fullName>
    </recommendedName>
</protein>
<dbReference type="GO" id="GO:0005576">
    <property type="term" value="C:extracellular region"/>
    <property type="evidence" value="ECO:0007669"/>
    <property type="project" value="UniProtKB-SubCell"/>
</dbReference>
<dbReference type="GO" id="GO:0043005">
    <property type="term" value="C:neuron projection"/>
    <property type="evidence" value="ECO:0007669"/>
    <property type="project" value="TreeGrafter"/>
</dbReference>
<organism evidence="8 9">
    <name type="scientific">Astyanax mexicanus</name>
    <name type="common">Blind cave fish</name>
    <name type="synonym">Astyanax fasciatus mexicanus</name>
    <dbReference type="NCBI Taxonomy" id="7994"/>
    <lineage>
        <taxon>Eukaryota</taxon>
        <taxon>Metazoa</taxon>
        <taxon>Chordata</taxon>
        <taxon>Craniata</taxon>
        <taxon>Vertebrata</taxon>
        <taxon>Euteleostomi</taxon>
        <taxon>Actinopterygii</taxon>
        <taxon>Neopterygii</taxon>
        <taxon>Teleostei</taxon>
        <taxon>Ostariophysi</taxon>
        <taxon>Characiformes</taxon>
        <taxon>Characoidei</taxon>
        <taxon>Acestrorhamphidae</taxon>
        <taxon>Acestrorhamphinae</taxon>
        <taxon>Astyanax</taxon>
    </lineage>
</organism>
<comment type="subcellular location">
    <subcellularLocation>
        <location evidence="1">Secreted</location>
    </subcellularLocation>
</comment>
<dbReference type="AlphaFoldDB" id="A0A8B9JHE2"/>
<proteinExistence type="inferred from homology"/>
<feature type="domain" description="Glucagon / GIP / secretin / VIP family" evidence="7">
    <location>
        <begin position="90"/>
        <end position="116"/>
    </location>
</feature>
<evidence type="ECO:0000256" key="5">
    <source>
        <dbReference type="ARBA" id="ARBA00022815"/>
    </source>
</evidence>